<proteinExistence type="predicted"/>
<evidence type="ECO:0000313" key="1">
    <source>
        <dbReference type="EMBL" id="GAF04563.1"/>
    </source>
</evidence>
<dbReference type="eggNOG" id="ENOG5032VEB">
    <property type="taxonomic scope" value="Bacteria"/>
</dbReference>
<dbReference type="Proteomes" id="UP000019402">
    <property type="component" value="Unassembled WGS sequence"/>
</dbReference>
<sequence length="166" mass="18886">MAVKSKFRRMKEILIGKGFDEIRFGMTREEVKAILGEPDEIDAYASSEEAEDNTEAYHYDELELSVSFDELDDWRLGSIAVSTSDAVLEGLKLVGNTDDDLLAKVSVLDLGEYDREDVSSPESPDHEVISFYEASVNFWLENGAVTEIQYGPIWDDEKEEYIWPED</sequence>
<name>W7YAJ5_9BACT</name>
<dbReference type="STRING" id="869213.GCA_000517085_02004"/>
<keyword evidence="2" id="KW-1185">Reference proteome</keyword>
<reference evidence="1 2" key="1">
    <citation type="journal article" date="2014" name="Genome Announc.">
        <title>Draft Genome Sequence of Cytophaga fermentans JCM 21142T, a Facultative Anaerobe Isolated from Marine Mud.</title>
        <authorList>
            <person name="Starns D."/>
            <person name="Oshima K."/>
            <person name="Suda W."/>
            <person name="Iino T."/>
            <person name="Yuki M."/>
            <person name="Inoue J."/>
            <person name="Kitamura K."/>
            <person name="Iida T."/>
            <person name="Darby A."/>
            <person name="Hattori M."/>
            <person name="Ohkuma M."/>
        </authorList>
    </citation>
    <scope>NUCLEOTIDE SEQUENCE [LARGE SCALE GENOMIC DNA]</scope>
    <source>
        <strain evidence="1 2">JCM 21142</strain>
    </source>
</reference>
<evidence type="ECO:0000313" key="2">
    <source>
        <dbReference type="Proteomes" id="UP000019402"/>
    </source>
</evidence>
<gene>
    <name evidence="1" type="ORF">JCM21142_83272</name>
</gene>
<accession>W7YAJ5</accession>
<comment type="caution">
    <text evidence="1">The sequence shown here is derived from an EMBL/GenBank/DDBJ whole genome shotgun (WGS) entry which is preliminary data.</text>
</comment>
<protein>
    <submittedName>
        <fullName evidence="1">Uncharacterized protein</fullName>
    </submittedName>
</protein>
<dbReference type="AlphaFoldDB" id="W7YAJ5"/>
<dbReference type="EMBL" id="BAMD01000048">
    <property type="protein sequence ID" value="GAF04563.1"/>
    <property type="molecule type" value="Genomic_DNA"/>
</dbReference>
<dbReference type="Gene3D" id="3.10.450.730">
    <property type="entry name" value="BLIP domain"/>
    <property type="match status" value="1"/>
</dbReference>
<organism evidence="1 2">
    <name type="scientific">Saccharicrinis fermentans DSM 9555 = JCM 21142</name>
    <dbReference type="NCBI Taxonomy" id="869213"/>
    <lineage>
        <taxon>Bacteria</taxon>
        <taxon>Pseudomonadati</taxon>
        <taxon>Bacteroidota</taxon>
        <taxon>Bacteroidia</taxon>
        <taxon>Marinilabiliales</taxon>
        <taxon>Marinilabiliaceae</taxon>
        <taxon>Saccharicrinis</taxon>
    </lineage>
</organism>